<dbReference type="PANTHER" id="PTHR33463">
    <property type="entry name" value="NB-ARC DOMAIN-CONTAINING PROTEIN-RELATED"/>
    <property type="match status" value="1"/>
</dbReference>
<dbReference type="EMBL" id="KZ305056">
    <property type="protein sequence ID" value="PIA33885.1"/>
    <property type="molecule type" value="Genomic_DNA"/>
</dbReference>
<protein>
    <recommendedName>
        <fullName evidence="1">Disease resistance protein At4g27190-like leucine-rich repeats domain-containing protein</fullName>
    </recommendedName>
</protein>
<accession>A0A2G5CRG1</accession>
<dbReference type="InterPro" id="IPR057135">
    <property type="entry name" value="At4g27190-like_LRR"/>
</dbReference>
<evidence type="ECO:0000313" key="2">
    <source>
        <dbReference type="EMBL" id="PIA33885.1"/>
    </source>
</evidence>
<reference evidence="2 3" key="1">
    <citation type="submission" date="2017-09" db="EMBL/GenBank/DDBJ databases">
        <title>WGS assembly of Aquilegia coerulea Goldsmith.</title>
        <authorList>
            <person name="Hodges S."/>
            <person name="Kramer E."/>
            <person name="Nordborg M."/>
            <person name="Tomkins J."/>
            <person name="Borevitz J."/>
            <person name="Derieg N."/>
            <person name="Yan J."/>
            <person name="Mihaltcheva S."/>
            <person name="Hayes R.D."/>
            <person name="Rokhsar D."/>
        </authorList>
    </citation>
    <scope>NUCLEOTIDE SEQUENCE [LARGE SCALE GENOMIC DNA]</scope>
    <source>
        <strain evidence="3">cv. Goldsmith</strain>
    </source>
</reference>
<dbReference type="Gene3D" id="3.80.10.10">
    <property type="entry name" value="Ribonuclease Inhibitor"/>
    <property type="match status" value="2"/>
</dbReference>
<organism evidence="2 3">
    <name type="scientific">Aquilegia coerulea</name>
    <name type="common">Rocky mountain columbine</name>
    <dbReference type="NCBI Taxonomy" id="218851"/>
    <lineage>
        <taxon>Eukaryota</taxon>
        <taxon>Viridiplantae</taxon>
        <taxon>Streptophyta</taxon>
        <taxon>Embryophyta</taxon>
        <taxon>Tracheophyta</taxon>
        <taxon>Spermatophyta</taxon>
        <taxon>Magnoliopsida</taxon>
        <taxon>Ranunculales</taxon>
        <taxon>Ranunculaceae</taxon>
        <taxon>Thalictroideae</taxon>
        <taxon>Aquilegia</taxon>
    </lineage>
</organism>
<dbReference type="OrthoDB" id="676759at2759"/>
<proteinExistence type="predicted"/>
<dbReference type="Pfam" id="PF23247">
    <property type="entry name" value="LRR_RPS2"/>
    <property type="match status" value="1"/>
</dbReference>
<name>A0A2G5CRG1_AQUCA</name>
<dbReference type="Proteomes" id="UP000230069">
    <property type="component" value="Unassembled WGS sequence"/>
</dbReference>
<dbReference type="InterPro" id="IPR032675">
    <property type="entry name" value="LRR_dom_sf"/>
</dbReference>
<feature type="domain" description="Disease resistance protein At4g27190-like leucine-rich repeats" evidence="1">
    <location>
        <begin position="311"/>
        <end position="428"/>
    </location>
</feature>
<sequence>MNKLQLLNLNSCTSLRNVTPSFRQVPKSLIELNISNCTSLENFKEVSSSSLEVLHCSKVKLEKLFSLKGCPNLKTLTLGGNTNVEVLDISGTKINRFPLEDCMAVPQLRRMDILGTKCLRAVDWKRIEWLPEEVNWNEYGEENLSVHSRQEFGLPKDENRGRVYIVVGSDIIFKTLQSTSQLWGKHFSQFHICLFPSNERGIEKRKFVPKGRIRYNDIYMKLKSPFPYYERFLECAGGSKRFPKYISNVLIHTEFLSLYDDRSIKRLSDLQVETMAELKECWIEKCYAMEIIFCLKPSSLVKPQPVLGCLENLRISEVMNATNMCSFTGSLNRGSFGRLKHMHLEYCPRLLNVFTSGLCLESLEVVEIKFCARLQEVFSGKGYNVEGSFNKLHTLRLIELPALTSIIQDVVYMPALTKIKVKGCPKLGMLPLRYTTNNQASSSKHPIPLSVTSIVVSGEPEWWKRLQWADKNVKEHIRFESWPLLKIPKRS</sequence>
<dbReference type="STRING" id="218851.A0A2G5CRG1"/>
<dbReference type="AlphaFoldDB" id="A0A2G5CRG1"/>
<evidence type="ECO:0000259" key="1">
    <source>
        <dbReference type="Pfam" id="PF23247"/>
    </source>
</evidence>
<dbReference type="InParanoid" id="A0A2G5CRG1"/>
<dbReference type="SUPFAM" id="SSF52058">
    <property type="entry name" value="L domain-like"/>
    <property type="match status" value="1"/>
</dbReference>
<gene>
    <name evidence="2" type="ORF">AQUCO_03900025v1</name>
</gene>
<dbReference type="PANTHER" id="PTHR33463:SF218">
    <property type="entry name" value="DISEASE RESISTANCE PROTEIN RPS2-LIKE"/>
    <property type="match status" value="1"/>
</dbReference>
<evidence type="ECO:0000313" key="3">
    <source>
        <dbReference type="Proteomes" id="UP000230069"/>
    </source>
</evidence>
<dbReference type="InterPro" id="IPR050905">
    <property type="entry name" value="Plant_NBS-LRR"/>
</dbReference>
<keyword evidence="3" id="KW-1185">Reference proteome</keyword>